<name>U7D9C2_9BACT</name>
<keyword evidence="3" id="KW-1185">Reference proteome</keyword>
<accession>U7D9C2</accession>
<dbReference type="RefSeq" id="WP_022636412.1">
    <property type="nucleotide sequence ID" value="NZ_ASJR01000006.1"/>
</dbReference>
<proteinExistence type="predicted"/>
<sequence length="56" mass="6571">MIHFGFQAPRDALFLEVRRSNAARSFYETVGFRRVGERKNYYSDGEDCILYQYGGI</sequence>
<dbReference type="Gene3D" id="3.40.630.30">
    <property type="match status" value="1"/>
</dbReference>
<protein>
    <recommendedName>
        <fullName evidence="1">N-acetyltransferase domain-containing protein</fullName>
    </recommendedName>
</protein>
<organism evidence="2 3">
    <name type="scientific">Chitinivibrio alkaliphilus ACht1</name>
    <dbReference type="NCBI Taxonomy" id="1313304"/>
    <lineage>
        <taxon>Bacteria</taxon>
        <taxon>Pseudomonadati</taxon>
        <taxon>Fibrobacterota</taxon>
        <taxon>Chitinivibrionia</taxon>
        <taxon>Chitinivibrionales</taxon>
        <taxon>Chitinivibrionaceae</taxon>
        <taxon>Chitinivibrio</taxon>
    </lineage>
</organism>
<gene>
    <name evidence="2" type="ORF">CALK_0911</name>
</gene>
<dbReference type="InterPro" id="IPR000182">
    <property type="entry name" value="GNAT_dom"/>
</dbReference>
<dbReference type="AlphaFoldDB" id="U7D9C2"/>
<dbReference type="InterPro" id="IPR016181">
    <property type="entry name" value="Acyl_CoA_acyltransferase"/>
</dbReference>
<comment type="caution">
    <text evidence="2">The sequence shown here is derived from an EMBL/GenBank/DDBJ whole genome shotgun (WGS) entry which is preliminary data.</text>
</comment>
<evidence type="ECO:0000313" key="3">
    <source>
        <dbReference type="Proteomes" id="UP000017148"/>
    </source>
</evidence>
<dbReference type="PROSITE" id="PS51186">
    <property type="entry name" value="GNAT"/>
    <property type="match status" value="1"/>
</dbReference>
<dbReference type="SUPFAM" id="SSF55729">
    <property type="entry name" value="Acyl-CoA N-acyltransferases (Nat)"/>
    <property type="match status" value="1"/>
</dbReference>
<evidence type="ECO:0000313" key="2">
    <source>
        <dbReference type="EMBL" id="ERP32181.1"/>
    </source>
</evidence>
<dbReference type="Proteomes" id="UP000017148">
    <property type="component" value="Unassembled WGS sequence"/>
</dbReference>
<dbReference type="GO" id="GO:0016747">
    <property type="term" value="F:acyltransferase activity, transferring groups other than amino-acyl groups"/>
    <property type="evidence" value="ECO:0007669"/>
    <property type="project" value="InterPro"/>
</dbReference>
<dbReference type="STRING" id="1313304.CALK_0911"/>
<dbReference type="EMBL" id="ASJR01000006">
    <property type="protein sequence ID" value="ERP32181.1"/>
    <property type="molecule type" value="Genomic_DNA"/>
</dbReference>
<evidence type="ECO:0000259" key="1">
    <source>
        <dbReference type="PROSITE" id="PS51186"/>
    </source>
</evidence>
<reference evidence="2 3" key="1">
    <citation type="journal article" date="2013" name="Environ. Microbiol.">
        <title>Genome analysis of Chitinivibrio alkaliphilus gen. nov., sp. nov., a novel extremely haloalkaliphilic anaerobic chitinolytic bacterium from the candidate phylum Termite Group 3.</title>
        <authorList>
            <person name="Sorokin D.Y."/>
            <person name="Gumerov V.M."/>
            <person name="Rakitin A.L."/>
            <person name="Beletsky A.V."/>
            <person name="Damste J.S."/>
            <person name="Muyzer G."/>
            <person name="Mardanov A.V."/>
            <person name="Ravin N.V."/>
        </authorList>
    </citation>
    <scope>NUCLEOTIDE SEQUENCE [LARGE SCALE GENOMIC DNA]</scope>
    <source>
        <strain evidence="2 3">ACht1</strain>
    </source>
</reference>
<feature type="domain" description="N-acetyltransferase" evidence="1">
    <location>
        <begin position="1"/>
        <end position="55"/>
    </location>
</feature>